<organism evidence="2">
    <name type="scientific">uncultured Solirubrobacteraceae bacterium</name>
    <dbReference type="NCBI Taxonomy" id="1162706"/>
    <lineage>
        <taxon>Bacteria</taxon>
        <taxon>Bacillati</taxon>
        <taxon>Actinomycetota</taxon>
        <taxon>Thermoleophilia</taxon>
        <taxon>Solirubrobacterales</taxon>
        <taxon>Solirubrobacteraceae</taxon>
        <taxon>environmental samples</taxon>
    </lineage>
</organism>
<proteinExistence type="predicted"/>
<protein>
    <submittedName>
        <fullName evidence="2">Uncharacterized protein</fullName>
    </submittedName>
</protein>
<evidence type="ECO:0000256" key="1">
    <source>
        <dbReference type="SAM" id="MobiDB-lite"/>
    </source>
</evidence>
<gene>
    <name evidence="2" type="ORF">AVDCRST_MAG13-3708</name>
</gene>
<feature type="non-terminal residue" evidence="2">
    <location>
        <position position="41"/>
    </location>
</feature>
<dbReference type="AlphaFoldDB" id="A0A6J4TJM7"/>
<evidence type="ECO:0000313" key="2">
    <source>
        <dbReference type="EMBL" id="CAA9525633.1"/>
    </source>
</evidence>
<accession>A0A6J4TJM7</accession>
<feature type="compositionally biased region" description="Basic residues" evidence="1">
    <location>
        <begin position="1"/>
        <end position="18"/>
    </location>
</feature>
<reference evidence="2" key="1">
    <citation type="submission" date="2020-02" db="EMBL/GenBank/DDBJ databases">
        <authorList>
            <person name="Meier V. D."/>
        </authorList>
    </citation>
    <scope>NUCLEOTIDE SEQUENCE</scope>
    <source>
        <strain evidence="2">AVDCRST_MAG13</strain>
    </source>
</reference>
<feature type="non-terminal residue" evidence="2">
    <location>
        <position position="1"/>
    </location>
</feature>
<sequence length="41" mass="4386">RDRSRPPRGHGHRLRAGHPPRAPQARARPGDRADGGRGGGL</sequence>
<name>A0A6J4TJM7_9ACTN</name>
<feature type="region of interest" description="Disordered" evidence="1">
    <location>
        <begin position="1"/>
        <end position="41"/>
    </location>
</feature>
<dbReference type="EMBL" id="CADCVO010000576">
    <property type="protein sequence ID" value="CAA9525633.1"/>
    <property type="molecule type" value="Genomic_DNA"/>
</dbReference>